<gene>
    <name evidence="1" type="ORF">NCTC11388_02215</name>
</gene>
<sequence>MSLKINSLYFFDMTKLLWNNGSKKMKKEQRNMKNCCNTYFCRWVSTKEYLLAFDAVENGVGVGGFLVIFDEIYSRLLPCTFVDNIVICACTWVVTTD</sequence>
<evidence type="ECO:0000313" key="2">
    <source>
        <dbReference type="Proteomes" id="UP000254893"/>
    </source>
</evidence>
<proteinExistence type="predicted"/>
<dbReference type="Proteomes" id="UP000254893">
    <property type="component" value="Unassembled WGS sequence"/>
</dbReference>
<dbReference type="EMBL" id="UGYW01000002">
    <property type="protein sequence ID" value="SUJ12321.1"/>
    <property type="molecule type" value="Genomic_DNA"/>
</dbReference>
<evidence type="ECO:0000313" key="1">
    <source>
        <dbReference type="EMBL" id="SUJ12321.1"/>
    </source>
</evidence>
<reference evidence="1 2" key="1">
    <citation type="submission" date="2018-06" db="EMBL/GenBank/DDBJ databases">
        <authorList>
            <consortium name="Pathogen Informatics"/>
            <person name="Doyle S."/>
        </authorList>
    </citation>
    <scope>NUCLEOTIDE SEQUENCE [LARGE SCALE GENOMIC DNA]</scope>
    <source>
        <strain evidence="1 2">NCTC11388</strain>
    </source>
</reference>
<dbReference type="AlphaFoldDB" id="A0A380C4T8"/>
<protein>
    <submittedName>
        <fullName evidence="1">Uncharacterized protein</fullName>
    </submittedName>
</protein>
<name>A0A380C4T8_SPHSI</name>
<organism evidence="1 2">
    <name type="scientific">Sphingobacterium spiritivorum</name>
    <name type="common">Flavobacterium spiritivorum</name>
    <dbReference type="NCBI Taxonomy" id="258"/>
    <lineage>
        <taxon>Bacteria</taxon>
        <taxon>Pseudomonadati</taxon>
        <taxon>Bacteroidota</taxon>
        <taxon>Sphingobacteriia</taxon>
        <taxon>Sphingobacteriales</taxon>
        <taxon>Sphingobacteriaceae</taxon>
        <taxon>Sphingobacterium</taxon>
    </lineage>
</organism>
<accession>A0A380C4T8</accession>